<dbReference type="OrthoDB" id="9800188at2"/>
<dbReference type="AlphaFoldDB" id="A0A1E7Q2R5"/>
<dbReference type="STRING" id="1628148.BI198_01640"/>
<dbReference type="CDD" id="cd01289">
    <property type="entry name" value="FabA_like"/>
    <property type="match status" value="1"/>
</dbReference>
<gene>
    <name evidence="1" type="ORF">BI198_01640</name>
</gene>
<dbReference type="SUPFAM" id="SSF54637">
    <property type="entry name" value="Thioesterase/thiol ester dehydrase-isomerase"/>
    <property type="match status" value="1"/>
</dbReference>
<dbReference type="EMBL" id="MKEK01000001">
    <property type="protein sequence ID" value="OEY68411.1"/>
    <property type="molecule type" value="Genomic_DNA"/>
</dbReference>
<dbReference type="InterPro" id="IPR016776">
    <property type="entry name" value="ApeP-like_dehydratase"/>
</dbReference>
<proteinExistence type="predicted"/>
<protein>
    <submittedName>
        <fullName evidence="1">3-hydroxylacyl-ACP dehydratase</fullName>
    </submittedName>
</protein>
<organism evidence="1 2">
    <name type="scientific">Rheinheimera salexigens</name>
    <dbReference type="NCBI Taxonomy" id="1628148"/>
    <lineage>
        <taxon>Bacteria</taxon>
        <taxon>Pseudomonadati</taxon>
        <taxon>Pseudomonadota</taxon>
        <taxon>Gammaproteobacteria</taxon>
        <taxon>Chromatiales</taxon>
        <taxon>Chromatiaceae</taxon>
        <taxon>Rheinheimera</taxon>
    </lineage>
</organism>
<accession>A0A1E7Q2R5</accession>
<dbReference type="PIRSF" id="PIRSF020565">
    <property type="entry name" value="3Ho_Ac_ACP_DH_prd"/>
    <property type="match status" value="1"/>
</dbReference>
<dbReference type="Proteomes" id="UP000242258">
    <property type="component" value="Unassembled WGS sequence"/>
</dbReference>
<dbReference type="Pfam" id="PF22817">
    <property type="entry name" value="ApeP-like"/>
    <property type="match status" value="1"/>
</dbReference>
<sequence length="150" mass="16473">MITGYSIEQVLPHRAPMILLDHFVEAGDDYGICRVAISENSPFYDAASKAVPAYVGIEYMAQTIAAYAGANRLKAGGQVKIGFLLGCRKYLPQVTEFIAGTELTVLAKELVRESSGLSVFECSISSQEQVLVSARLNVFEPDDYQEWLTE</sequence>
<reference evidence="2" key="1">
    <citation type="submission" date="2016-09" db="EMBL/GenBank/DDBJ databases">
        <authorList>
            <person name="Wan X."/>
            <person name="Hou S."/>
        </authorList>
    </citation>
    <scope>NUCLEOTIDE SEQUENCE [LARGE SCALE GENOMIC DNA]</scope>
    <source>
        <strain evidence="2">KH87</strain>
    </source>
</reference>
<name>A0A1E7Q2R5_9GAMM</name>
<dbReference type="Gene3D" id="3.10.129.10">
    <property type="entry name" value="Hotdog Thioesterase"/>
    <property type="match status" value="1"/>
</dbReference>
<dbReference type="RefSeq" id="WP_070047978.1">
    <property type="nucleotide sequence ID" value="NZ_CBCSDO010000001.1"/>
</dbReference>
<evidence type="ECO:0000313" key="2">
    <source>
        <dbReference type="Proteomes" id="UP000242258"/>
    </source>
</evidence>
<dbReference type="InterPro" id="IPR029069">
    <property type="entry name" value="HotDog_dom_sf"/>
</dbReference>
<comment type="caution">
    <text evidence="1">The sequence shown here is derived from an EMBL/GenBank/DDBJ whole genome shotgun (WGS) entry which is preliminary data.</text>
</comment>
<evidence type="ECO:0000313" key="1">
    <source>
        <dbReference type="EMBL" id="OEY68411.1"/>
    </source>
</evidence>
<keyword evidence="2" id="KW-1185">Reference proteome</keyword>